<dbReference type="GO" id="GO:0008865">
    <property type="term" value="F:fructokinase activity"/>
    <property type="evidence" value="ECO:0007669"/>
    <property type="project" value="UniProtKB-EC"/>
</dbReference>
<dbReference type="InterPro" id="IPR051804">
    <property type="entry name" value="Carb_Metab_Reg_Kinase/Isom"/>
</dbReference>
<reference evidence="7 8" key="1">
    <citation type="journal article" date="2014" name="Int. J. Syst. Evol. Microbiol.">
        <title>Complete genome sequence of Corynebacterium casei LMG S-19264T (=DSM 44701T), isolated from a smear-ripened cheese.</title>
        <authorList>
            <consortium name="US DOE Joint Genome Institute (JGI-PGF)"/>
            <person name="Walter F."/>
            <person name="Albersmeier A."/>
            <person name="Kalinowski J."/>
            <person name="Ruckert C."/>
        </authorList>
    </citation>
    <scope>NUCLEOTIDE SEQUENCE [LARGE SCALE GENOMIC DNA]</scope>
    <source>
        <strain evidence="7 8">CGMCC 1.15358</strain>
    </source>
</reference>
<dbReference type="CDD" id="cd24067">
    <property type="entry name" value="ASKHA_NBD_ROK_BsFRK-like"/>
    <property type="match status" value="1"/>
</dbReference>
<dbReference type="EMBL" id="BMIO01000007">
    <property type="protein sequence ID" value="GGD48978.1"/>
    <property type="molecule type" value="Genomic_DNA"/>
</dbReference>
<keyword evidence="4" id="KW-0460">Magnesium</keyword>
<evidence type="ECO:0000256" key="5">
    <source>
        <dbReference type="ARBA" id="ARBA00038887"/>
    </source>
</evidence>
<dbReference type="RefSeq" id="WP_066763925.1">
    <property type="nucleotide sequence ID" value="NZ_BMIO01000007.1"/>
</dbReference>
<dbReference type="PANTHER" id="PTHR42742">
    <property type="entry name" value="TRANSCRIPTIONAL REPRESSOR MPRA"/>
    <property type="match status" value="1"/>
</dbReference>
<sequence length="300" mass="30920">MDNDTPVAGIELGGTKAIAVRGCGMTVTEMRSFPTTTPDETLGQVIDVLAQWDAEEALAAIGIASFGPIRVATDAPDFGSILATPKPGWANTPVLGPVAERFACPIALDTDVNAAAMAEHAIGAAQGCSNTIYITIGTGLGAGILLDGKPVHGLLHPEAGHIRMRRAAGDDFAGVCPFHGDCAEGLLSGPALLARLPTHPGELAEDDPAWGPVGRDLAEMLAQLILTFSPQRIVIGGGVTNRQPHLLDKARAHIPQILAGYLTDIDAARLAYMICSPLLGDEAGPAGALALALKALAENR</sequence>
<protein>
    <recommendedName>
        <fullName evidence="5">fructokinase</fullName>
        <ecNumber evidence="5">2.7.1.4</ecNumber>
    </recommendedName>
</protein>
<dbReference type="SUPFAM" id="SSF53067">
    <property type="entry name" value="Actin-like ATPase domain"/>
    <property type="match status" value="1"/>
</dbReference>
<keyword evidence="8" id="KW-1185">Reference proteome</keyword>
<dbReference type="EC" id="2.7.1.4" evidence="5"/>
<accession>A0A916YKR5</accession>
<dbReference type="PROSITE" id="PS01125">
    <property type="entry name" value="ROK"/>
    <property type="match status" value="1"/>
</dbReference>
<evidence type="ECO:0000313" key="8">
    <source>
        <dbReference type="Proteomes" id="UP000598997"/>
    </source>
</evidence>
<dbReference type="Pfam" id="PF00480">
    <property type="entry name" value="ROK"/>
    <property type="match status" value="1"/>
</dbReference>
<dbReference type="OrthoDB" id="9783435at2"/>
<comment type="caution">
    <text evidence="7">The sequence shown here is derived from an EMBL/GenBank/DDBJ whole genome shotgun (WGS) entry which is preliminary data.</text>
</comment>
<dbReference type="GO" id="GO:0046872">
    <property type="term" value="F:metal ion binding"/>
    <property type="evidence" value="ECO:0007669"/>
    <property type="project" value="UniProtKB-KW"/>
</dbReference>
<name>A0A916YKR5_9SPHN</name>
<dbReference type="Gene3D" id="3.30.420.40">
    <property type="match status" value="2"/>
</dbReference>
<proteinExistence type="predicted"/>
<dbReference type="Proteomes" id="UP000598997">
    <property type="component" value="Unassembled WGS sequence"/>
</dbReference>
<evidence type="ECO:0000256" key="6">
    <source>
        <dbReference type="ARBA" id="ARBA00048451"/>
    </source>
</evidence>
<keyword evidence="2" id="KW-0479">Metal-binding</keyword>
<dbReference type="InterPro" id="IPR043129">
    <property type="entry name" value="ATPase_NBD"/>
</dbReference>
<evidence type="ECO:0000256" key="3">
    <source>
        <dbReference type="ARBA" id="ARBA00022833"/>
    </source>
</evidence>
<comment type="cofactor">
    <cofactor evidence="1">
        <name>Mg(2+)</name>
        <dbReference type="ChEBI" id="CHEBI:18420"/>
    </cofactor>
</comment>
<organism evidence="7 8">
    <name type="scientific">Croceicoccus pelagius</name>
    <dbReference type="NCBI Taxonomy" id="1703341"/>
    <lineage>
        <taxon>Bacteria</taxon>
        <taxon>Pseudomonadati</taxon>
        <taxon>Pseudomonadota</taxon>
        <taxon>Alphaproteobacteria</taxon>
        <taxon>Sphingomonadales</taxon>
        <taxon>Erythrobacteraceae</taxon>
        <taxon>Croceicoccus</taxon>
    </lineage>
</organism>
<comment type="catalytic activity">
    <reaction evidence="6">
        <text>D-fructose + ATP = D-fructose 6-phosphate + ADP + H(+)</text>
        <dbReference type="Rhea" id="RHEA:16125"/>
        <dbReference type="ChEBI" id="CHEBI:15378"/>
        <dbReference type="ChEBI" id="CHEBI:30616"/>
        <dbReference type="ChEBI" id="CHEBI:37721"/>
        <dbReference type="ChEBI" id="CHEBI:61527"/>
        <dbReference type="ChEBI" id="CHEBI:456216"/>
        <dbReference type="EC" id="2.7.1.4"/>
    </reaction>
</comment>
<evidence type="ECO:0000313" key="7">
    <source>
        <dbReference type="EMBL" id="GGD48978.1"/>
    </source>
</evidence>
<dbReference type="InterPro" id="IPR049874">
    <property type="entry name" value="ROK_cs"/>
</dbReference>
<evidence type="ECO:0000256" key="2">
    <source>
        <dbReference type="ARBA" id="ARBA00022723"/>
    </source>
</evidence>
<evidence type="ECO:0000256" key="4">
    <source>
        <dbReference type="ARBA" id="ARBA00022842"/>
    </source>
</evidence>
<dbReference type="InterPro" id="IPR000600">
    <property type="entry name" value="ROK"/>
</dbReference>
<dbReference type="AlphaFoldDB" id="A0A916YKR5"/>
<keyword evidence="3" id="KW-0862">Zinc</keyword>
<evidence type="ECO:0000256" key="1">
    <source>
        <dbReference type="ARBA" id="ARBA00001946"/>
    </source>
</evidence>
<dbReference type="PANTHER" id="PTHR42742:SF3">
    <property type="entry name" value="FRUCTOKINASE"/>
    <property type="match status" value="1"/>
</dbReference>
<gene>
    <name evidence="7" type="ORF">GCM10010989_24020</name>
</gene>